<evidence type="ECO:0000256" key="1">
    <source>
        <dbReference type="ARBA" id="ARBA00022729"/>
    </source>
</evidence>
<dbReference type="InterPro" id="IPR023034">
    <property type="entry name" value="PPIase_SurA"/>
</dbReference>
<evidence type="ECO:0000256" key="5">
    <source>
        <dbReference type="ARBA" id="ARBA00023186"/>
    </source>
</evidence>
<gene>
    <name evidence="7" type="primary">surA</name>
    <name evidence="9" type="ORF">ABHF33_03745</name>
</gene>
<protein>
    <recommendedName>
        <fullName evidence="7">Chaperone SurA</fullName>
    </recommendedName>
    <alternativeName>
        <fullName evidence="7">Peptidyl-prolyl cis-trans isomerase SurA</fullName>
        <shortName evidence="7">PPIase SurA</shortName>
        <ecNumber evidence="7">5.2.1.8</ecNumber>
    </alternativeName>
    <alternativeName>
        <fullName evidence="7">Rotamase SurA</fullName>
    </alternativeName>
</protein>
<dbReference type="GO" id="GO:0006457">
    <property type="term" value="P:protein folding"/>
    <property type="evidence" value="ECO:0007669"/>
    <property type="project" value="UniProtKB-UniRule"/>
</dbReference>
<organism evidence="9">
    <name type="scientific">Chitinibacter mangrovi</name>
    <dbReference type="NCBI Taxonomy" id="3153927"/>
    <lineage>
        <taxon>Bacteria</taxon>
        <taxon>Pseudomonadati</taxon>
        <taxon>Pseudomonadota</taxon>
        <taxon>Betaproteobacteria</taxon>
        <taxon>Neisseriales</taxon>
        <taxon>Chitinibacteraceae</taxon>
        <taxon>Chitinibacter</taxon>
    </lineage>
</organism>
<dbReference type="HAMAP" id="MF_01183">
    <property type="entry name" value="Chaperone_SurA"/>
    <property type="match status" value="1"/>
</dbReference>
<dbReference type="Pfam" id="PF00639">
    <property type="entry name" value="Rotamase"/>
    <property type="match status" value="1"/>
</dbReference>
<evidence type="ECO:0000256" key="3">
    <source>
        <dbReference type="ARBA" id="ARBA00022764"/>
    </source>
</evidence>
<dbReference type="Pfam" id="PF09312">
    <property type="entry name" value="SurA_N"/>
    <property type="match status" value="1"/>
</dbReference>
<dbReference type="RefSeq" id="WP_348945712.1">
    <property type="nucleotide sequence ID" value="NZ_CP157355.1"/>
</dbReference>
<proteinExistence type="inferred from homology"/>
<dbReference type="PANTHER" id="PTHR47637">
    <property type="entry name" value="CHAPERONE SURA"/>
    <property type="match status" value="1"/>
</dbReference>
<dbReference type="GO" id="GO:0043165">
    <property type="term" value="P:Gram-negative-bacterium-type cell outer membrane assembly"/>
    <property type="evidence" value="ECO:0007669"/>
    <property type="project" value="InterPro"/>
</dbReference>
<comment type="function">
    <text evidence="7">Chaperone involved in the correct folding and assembly of outer membrane proteins. Recognizes specific patterns of aromatic residues and the orientation of their side chains, which are found more frequently in integral outer membrane proteins. May act in both early periplasmic and late outer membrane-associated steps of protein maturation.</text>
</comment>
<dbReference type="PROSITE" id="PS50198">
    <property type="entry name" value="PPIC_PPIASE_2"/>
    <property type="match status" value="2"/>
</dbReference>
<dbReference type="GO" id="GO:0030288">
    <property type="term" value="C:outer membrane-bounded periplasmic space"/>
    <property type="evidence" value="ECO:0007669"/>
    <property type="project" value="InterPro"/>
</dbReference>
<dbReference type="AlphaFoldDB" id="A0AAU7F9P0"/>
<dbReference type="EMBL" id="CP157355">
    <property type="protein sequence ID" value="XBM01415.1"/>
    <property type="molecule type" value="Genomic_DNA"/>
</dbReference>
<comment type="domain">
    <text evidence="7">The PPIase activity resides only in the second parvulin domain. The N-terminal region and the C-terminal tail are necessary and sufficient for the chaperone activity of SurA. The PPIase activity is dispensable for SurA to function as a chaperone. The N-terminal region and the C-terminal tail are also required for porin recognition.</text>
</comment>
<dbReference type="InterPro" id="IPR027304">
    <property type="entry name" value="Trigger_fact/SurA_dom_sf"/>
</dbReference>
<dbReference type="GO" id="GO:0050821">
    <property type="term" value="P:protein stabilization"/>
    <property type="evidence" value="ECO:0007669"/>
    <property type="project" value="InterPro"/>
</dbReference>
<keyword evidence="6 7" id="KW-0413">Isomerase</keyword>
<dbReference type="InterPro" id="IPR000297">
    <property type="entry name" value="PPIase_PpiC"/>
</dbReference>
<evidence type="ECO:0000256" key="6">
    <source>
        <dbReference type="ARBA" id="ARBA00023235"/>
    </source>
</evidence>
<name>A0AAU7F9P0_9NEIS</name>
<dbReference type="PANTHER" id="PTHR47637:SF1">
    <property type="entry name" value="CHAPERONE SURA"/>
    <property type="match status" value="1"/>
</dbReference>
<keyword evidence="3 7" id="KW-0574">Periplasm</keyword>
<feature type="domain" description="PpiC" evidence="8">
    <location>
        <begin position="291"/>
        <end position="389"/>
    </location>
</feature>
<evidence type="ECO:0000259" key="8">
    <source>
        <dbReference type="PROSITE" id="PS50198"/>
    </source>
</evidence>
<keyword evidence="4 7" id="KW-0697">Rotamase</keyword>
<feature type="chain" id="PRO_5043072349" description="Chaperone SurA" evidence="7">
    <location>
        <begin position="32"/>
        <end position="437"/>
    </location>
</feature>
<dbReference type="Gene3D" id="3.10.50.40">
    <property type="match status" value="2"/>
</dbReference>
<dbReference type="InterPro" id="IPR050280">
    <property type="entry name" value="OMP_Chaperone_SurA"/>
</dbReference>
<comment type="catalytic activity">
    <reaction evidence="7">
        <text>[protein]-peptidylproline (omega=180) = [protein]-peptidylproline (omega=0)</text>
        <dbReference type="Rhea" id="RHEA:16237"/>
        <dbReference type="Rhea" id="RHEA-COMP:10747"/>
        <dbReference type="Rhea" id="RHEA-COMP:10748"/>
        <dbReference type="ChEBI" id="CHEBI:83833"/>
        <dbReference type="ChEBI" id="CHEBI:83834"/>
        <dbReference type="EC" id="5.2.1.8"/>
    </reaction>
</comment>
<dbReference type="GO" id="GO:0003755">
    <property type="term" value="F:peptidyl-prolyl cis-trans isomerase activity"/>
    <property type="evidence" value="ECO:0007669"/>
    <property type="project" value="UniProtKB-UniRule"/>
</dbReference>
<dbReference type="InterPro" id="IPR015391">
    <property type="entry name" value="SurA_N"/>
</dbReference>
<evidence type="ECO:0000256" key="2">
    <source>
        <dbReference type="ARBA" id="ARBA00022737"/>
    </source>
</evidence>
<dbReference type="KEGG" id="cmav:ABHF33_03745"/>
<evidence type="ECO:0000256" key="7">
    <source>
        <dbReference type="HAMAP-Rule" id="MF_01183"/>
    </source>
</evidence>
<dbReference type="EC" id="5.2.1.8" evidence="7"/>
<keyword evidence="2 7" id="KW-0677">Repeat</keyword>
<feature type="signal peptide" evidence="7">
    <location>
        <begin position="1"/>
        <end position="31"/>
    </location>
</feature>
<comment type="subcellular location">
    <subcellularLocation>
        <location evidence="7">Periplasm</location>
    </subcellularLocation>
    <text evidence="7">Is capable of associating with the outer membrane.</text>
</comment>
<sequence precursor="true">MTFALNSAKKLSSTLRTLPLLAVLLGSTVQAQVLTVDRVVAVVDRNAITQIELERKLGTIKANLERQQVKLPPEEILQQQVLDRMILDQLQLQYAEKTGLRVDDRQLEASITRLSEQNKLSPAEFRKQLEANGISWREFRDNIRQEILLARLKEREVDSKVVVTESEIDDYLRISAGKAKMEYELAQIQINIPENATPEQIAAKRARIQAARQEIEAGKSFATVAASYSNDANATKGGVLGWRPGAALPPAFTSLLDKLQPGEYTDIVRTPVAFHLFKLLNKRAQEERVIVKQTRARHILIRNNEVMSMTEARQKLLQMRDRIQGGQDFAVMAKSFSDDASASNGGNLGWLNPGETVPAFEEAMDALAINEVSMPVQSPFGIHLIQVLERRDQDVTQEQARFKIRQELAQRKAEEQYDDWLRQLRDRSRIVIRLKDE</sequence>
<dbReference type="GO" id="GO:0051082">
    <property type="term" value="F:unfolded protein binding"/>
    <property type="evidence" value="ECO:0007669"/>
    <property type="project" value="UniProtKB-UniRule"/>
</dbReference>
<dbReference type="GO" id="GO:0042277">
    <property type="term" value="F:peptide binding"/>
    <property type="evidence" value="ECO:0007669"/>
    <property type="project" value="InterPro"/>
</dbReference>
<reference evidence="9" key="1">
    <citation type="submission" date="2024-05" db="EMBL/GenBank/DDBJ databases">
        <authorList>
            <person name="Yang L."/>
            <person name="Pan L."/>
        </authorList>
    </citation>
    <scope>NUCLEOTIDE SEQUENCE</scope>
    <source>
        <strain evidence="9">FCG-7</strain>
    </source>
</reference>
<dbReference type="SUPFAM" id="SSF109998">
    <property type="entry name" value="Triger factor/SurA peptide-binding domain-like"/>
    <property type="match status" value="1"/>
</dbReference>
<keyword evidence="5 7" id="KW-0143">Chaperone</keyword>
<dbReference type="Pfam" id="PF13616">
    <property type="entry name" value="Rotamase_3"/>
    <property type="match status" value="1"/>
</dbReference>
<keyword evidence="1 7" id="KW-0732">Signal</keyword>
<accession>A0AAU7F9P0</accession>
<dbReference type="SUPFAM" id="SSF54534">
    <property type="entry name" value="FKBP-like"/>
    <property type="match status" value="2"/>
</dbReference>
<dbReference type="InterPro" id="IPR046357">
    <property type="entry name" value="PPIase_dom_sf"/>
</dbReference>
<dbReference type="Gene3D" id="1.10.4030.10">
    <property type="entry name" value="Porin chaperone SurA, peptide-binding domain"/>
    <property type="match status" value="1"/>
</dbReference>
<evidence type="ECO:0000256" key="4">
    <source>
        <dbReference type="ARBA" id="ARBA00023110"/>
    </source>
</evidence>
<feature type="domain" description="PpiC" evidence="8">
    <location>
        <begin position="180"/>
        <end position="281"/>
    </location>
</feature>
<evidence type="ECO:0000313" key="9">
    <source>
        <dbReference type="EMBL" id="XBM01415.1"/>
    </source>
</evidence>